<evidence type="ECO:0000313" key="2">
    <source>
        <dbReference type="Proteomes" id="UP000244073"/>
    </source>
</evidence>
<dbReference type="GeneID" id="63816386"/>
<dbReference type="RefSeq" id="XP_040755104.1">
    <property type="nucleotide sequence ID" value="XM_040899504.1"/>
</dbReference>
<organism evidence="1 2">
    <name type="scientific">Aspergillus ochraceoroseus IBT 24754</name>
    <dbReference type="NCBI Taxonomy" id="1392256"/>
    <lineage>
        <taxon>Eukaryota</taxon>
        <taxon>Fungi</taxon>
        <taxon>Dikarya</taxon>
        <taxon>Ascomycota</taxon>
        <taxon>Pezizomycotina</taxon>
        <taxon>Eurotiomycetes</taxon>
        <taxon>Eurotiomycetidae</taxon>
        <taxon>Eurotiales</taxon>
        <taxon>Aspergillaceae</taxon>
        <taxon>Aspergillus</taxon>
        <taxon>Aspergillus subgen. Nidulantes</taxon>
    </lineage>
</organism>
<dbReference type="AlphaFoldDB" id="A0A2T5M5A7"/>
<reference evidence="1 2" key="1">
    <citation type="journal article" date="2018" name="Proc. Natl. Acad. Sci. U.S.A.">
        <title>Linking secondary metabolites to gene clusters through genome sequencing of six diverse Aspergillus species.</title>
        <authorList>
            <person name="Kaerboelling I."/>
            <person name="Vesth T.C."/>
            <person name="Frisvad J.C."/>
            <person name="Nybo J.L."/>
            <person name="Theobald S."/>
            <person name="Kuo A."/>
            <person name="Bowyer P."/>
            <person name="Matsuda Y."/>
            <person name="Mondo S."/>
            <person name="Lyhne E.K."/>
            <person name="Kogle M.E."/>
            <person name="Clum A."/>
            <person name="Lipzen A."/>
            <person name="Salamov A."/>
            <person name="Ngan C.Y."/>
            <person name="Daum C."/>
            <person name="Chiniquy J."/>
            <person name="Barry K."/>
            <person name="LaButti K."/>
            <person name="Haridas S."/>
            <person name="Simmons B.A."/>
            <person name="Magnuson J.K."/>
            <person name="Mortensen U.H."/>
            <person name="Larsen T.O."/>
            <person name="Grigoriev I.V."/>
            <person name="Baker S.E."/>
            <person name="Andersen M.R."/>
        </authorList>
    </citation>
    <scope>NUCLEOTIDE SEQUENCE [LARGE SCALE GENOMIC DNA]</scope>
    <source>
        <strain evidence="1 2">IBT 24754</strain>
    </source>
</reference>
<accession>A0A2T5M5A7</accession>
<dbReference type="EMBL" id="MSFN02000001">
    <property type="protein sequence ID" value="PTU23712.1"/>
    <property type="molecule type" value="Genomic_DNA"/>
</dbReference>
<comment type="caution">
    <text evidence="1">The sequence shown here is derived from an EMBL/GenBank/DDBJ whole genome shotgun (WGS) entry which is preliminary data.</text>
</comment>
<proteinExistence type="predicted"/>
<dbReference type="VEuPathDB" id="FungiDB:P175DRAFT_0527162"/>
<evidence type="ECO:0000313" key="1">
    <source>
        <dbReference type="EMBL" id="PTU23712.1"/>
    </source>
</evidence>
<sequence>MKPTKANQYQTRHHDYLLLIDHFLRREGSRIPIKWPRRNHLLQEIYGDEPVAPLPNVPYLSDAAIRRTATTEFRLPNRTYTHLPASGPMVYWAGLPSCAAADSVLTA</sequence>
<name>A0A2T5M5A7_9EURO</name>
<protein>
    <submittedName>
        <fullName evidence="1">Uncharacterized protein</fullName>
    </submittedName>
</protein>
<gene>
    <name evidence="1" type="ORF">P175DRAFT_0527162</name>
</gene>
<dbReference type="Proteomes" id="UP000244073">
    <property type="component" value="Unassembled WGS sequence"/>
</dbReference>